<dbReference type="GO" id="GO:0016874">
    <property type="term" value="F:ligase activity"/>
    <property type="evidence" value="ECO:0007669"/>
    <property type="project" value="UniProtKB-KW"/>
</dbReference>
<reference evidence="3" key="1">
    <citation type="submission" date="2023-07" db="EMBL/GenBank/DDBJ databases">
        <title>Novel species in the genus Lipingzhangella isolated from Sambhar Salt Lake.</title>
        <authorList>
            <person name="Jiya N."/>
            <person name="Kajale S."/>
            <person name="Sharma A."/>
        </authorList>
    </citation>
    <scope>NUCLEOTIDE SEQUENCE [LARGE SCALE GENOMIC DNA]</scope>
    <source>
        <strain evidence="3">LS1_29</strain>
    </source>
</reference>
<feature type="transmembrane region" description="Helical" evidence="1">
    <location>
        <begin position="51"/>
        <end position="74"/>
    </location>
</feature>
<keyword evidence="1" id="KW-0472">Membrane</keyword>
<keyword evidence="3" id="KW-1185">Reference proteome</keyword>
<proteinExistence type="predicted"/>
<dbReference type="PANTHER" id="PTHR37422">
    <property type="entry name" value="TEICHURONIC ACID BIOSYNTHESIS PROTEIN TUAE"/>
    <property type="match status" value="1"/>
</dbReference>
<feature type="transmembrane region" description="Helical" evidence="1">
    <location>
        <begin position="387"/>
        <end position="404"/>
    </location>
</feature>
<feature type="transmembrane region" description="Helical" evidence="1">
    <location>
        <begin position="16"/>
        <end position="39"/>
    </location>
</feature>
<gene>
    <name evidence="2" type="ORF">RIF23_05775</name>
</gene>
<dbReference type="InterPro" id="IPR051533">
    <property type="entry name" value="WaaL-like"/>
</dbReference>
<name>A0ABU2H3C5_9ACTN</name>
<organism evidence="2 3">
    <name type="scientific">Lipingzhangella rawalii</name>
    <dbReference type="NCBI Taxonomy" id="2055835"/>
    <lineage>
        <taxon>Bacteria</taxon>
        <taxon>Bacillati</taxon>
        <taxon>Actinomycetota</taxon>
        <taxon>Actinomycetes</taxon>
        <taxon>Streptosporangiales</taxon>
        <taxon>Nocardiopsidaceae</taxon>
        <taxon>Lipingzhangella</taxon>
    </lineage>
</organism>
<evidence type="ECO:0000313" key="2">
    <source>
        <dbReference type="EMBL" id="MDS1269801.1"/>
    </source>
</evidence>
<feature type="transmembrane region" description="Helical" evidence="1">
    <location>
        <begin position="220"/>
        <end position="235"/>
    </location>
</feature>
<evidence type="ECO:0000256" key="1">
    <source>
        <dbReference type="SAM" id="Phobius"/>
    </source>
</evidence>
<dbReference type="EMBL" id="JAVLVT010000002">
    <property type="protein sequence ID" value="MDS1269801.1"/>
    <property type="molecule type" value="Genomic_DNA"/>
</dbReference>
<accession>A0ABU2H3C5</accession>
<feature type="transmembrane region" description="Helical" evidence="1">
    <location>
        <begin position="86"/>
        <end position="106"/>
    </location>
</feature>
<feature type="transmembrane region" description="Helical" evidence="1">
    <location>
        <begin position="355"/>
        <end position="375"/>
    </location>
</feature>
<feature type="transmembrane region" description="Helical" evidence="1">
    <location>
        <begin position="264"/>
        <end position="284"/>
    </location>
</feature>
<evidence type="ECO:0000313" key="3">
    <source>
        <dbReference type="Proteomes" id="UP001250214"/>
    </source>
</evidence>
<comment type="caution">
    <text evidence="2">The sequence shown here is derived from an EMBL/GenBank/DDBJ whole genome shotgun (WGS) entry which is preliminary data.</text>
</comment>
<sequence length="443" mass="47533">MPAAWPLIALFVGYPLWWALGVGQFAYWLFAIPMAWALVRIHRERPGGLRLPPGMWLWVLFVLWAVAGLALLGLTPSGAMPGGAGYVAAGTRLLNYLTLTVLLLYVGNLSSTELPTRLVAGLLGWLGLVTVAGGLLGTFAPSFEFTSPMEMLLPAHIAADSYVQALVRPASAQIMDVLGYEAARPKAPWEYTNAWGNNLSLLLIWLVVGWLCLGAGWQRWVAGIALGLAVIPVVHSLNRALWAGLALSVAFAAYQLLRRGHLRAVLGTGLALLLVATVVLASPLRDTISDRAENPHSDEGRAAASIAAVAAATESPLVGWGSTRDARGSNSSIAIGQSPDCPQCGNNTIGNNGQLWLLLIAHGWVGAALFLGFLAQAAWRYRGDTSLVGRGALLTILLFFWYMLFYVSLIAPLATTMIALALLWRRAAERADTRAPQRTSLER</sequence>
<keyword evidence="1" id="KW-0812">Transmembrane</keyword>
<dbReference type="RefSeq" id="WP_310911530.1">
    <property type="nucleotide sequence ID" value="NZ_JAVLVT010000002.1"/>
</dbReference>
<dbReference type="Proteomes" id="UP001250214">
    <property type="component" value="Unassembled WGS sequence"/>
</dbReference>
<keyword evidence="1" id="KW-1133">Transmembrane helix</keyword>
<dbReference type="PANTHER" id="PTHR37422:SF13">
    <property type="entry name" value="LIPOPOLYSACCHARIDE BIOSYNTHESIS PROTEIN PA4999-RELATED"/>
    <property type="match status" value="1"/>
</dbReference>
<keyword evidence="2" id="KW-0436">Ligase</keyword>
<feature type="transmembrane region" description="Helical" evidence="1">
    <location>
        <begin position="194"/>
        <end position="213"/>
    </location>
</feature>
<protein>
    <submittedName>
        <fullName evidence="2">Ligase</fullName>
    </submittedName>
</protein>
<feature type="transmembrane region" description="Helical" evidence="1">
    <location>
        <begin position="118"/>
        <end position="140"/>
    </location>
</feature>